<gene>
    <name evidence="2" type="ORF">GX51_02636</name>
</gene>
<sequence>MGITWDKNAIDRIIGALLAAHPGFNPNYKAIAGYFGQGATYDSIQGRFRTYHKMADKMREDNPNPEAASSCTPVRRTTSNGRVRKLSSTPKGRRTKAPLTPTKPGKTKTEHGIHEVISIDEESDCFIKHDSSVSAPFEEGPIYDTITPGGKFRGQLPENNMGTGGDGNGDFLGGLKDAATNLKELGDAAQYSSEIVGFAEYDDTV</sequence>
<dbReference type="OrthoDB" id="4828117at2759"/>
<keyword evidence="3" id="KW-1185">Reference proteome</keyword>
<evidence type="ECO:0000256" key="1">
    <source>
        <dbReference type="SAM" id="MobiDB-lite"/>
    </source>
</evidence>
<reference evidence="2 3" key="1">
    <citation type="submission" date="2017-10" db="EMBL/GenBank/DDBJ databases">
        <title>Comparative genomics in systemic dimorphic fungi from Ajellomycetaceae.</title>
        <authorList>
            <person name="Munoz J.F."/>
            <person name="Mcewen J.G."/>
            <person name="Clay O.K."/>
            <person name="Cuomo C.A."/>
        </authorList>
    </citation>
    <scope>NUCLEOTIDE SEQUENCE [LARGE SCALE GENOMIC DNA]</scope>
    <source>
        <strain evidence="2 3">UAMH130</strain>
    </source>
</reference>
<organism evidence="2 3">
    <name type="scientific">Blastomyces parvus</name>
    <dbReference type="NCBI Taxonomy" id="2060905"/>
    <lineage>
        <taxon>Eukaryota</taxon>
        <taxon>Fungi</taxon>
        <taxon>Dikarya</taxon>
        <taxon>Ascomycota</taxon>
        <taxon>Pezizomycotina</taxon>
        <taxon>Eurotiomycetes</taxon>
        <taxon>Eurotiomycetidae</taxon>
        <taxon>Onygenales</taxon>
        <taxon>Ajellomycetaceae</taxon>
        <taxon>Blastomyces</taxon>
    </lineage>
</organism>
<dbReference type="AlphaFoldDB" id="A0A2B7XAN4"/>
<dbReference type="EMBL" id="PDNC01000025">
    <property type="protein sequence ID" value="PGH06045.1"/>
    <property type="molecule type" value="Genomic_DNA"/>
</dbReference>
<evidence type="ECO:0000313" key="3">
    <source>
        <dbReference type="Proteomes" id="UP000224080"/>
    </source>
</evidence>
<protein>
    <submittedName>
        <fullName evidence="2">Uncharacterized protein</fullName>
    </submittedName>
</protein>
<feature type="region of interest" description="Disordered" evidence="1">
    <location>
        <begin position="58"/>
        <end position="110"/>
    </location>
</feature>
<dbReference type="Proteomes" id="UP000224080">
    <property type="component" value="Unassembled WGS sequence"/>
</dbReference>
<accession>A0A2B7XAN4</accession>
<feature type="compositionally biased region" description="Polar residues" evidence="1">
    <location>
        <begin position="67"/>
        <end position="90"/>
    </location>
</feature>
<evidence type="ECO:0000313" key="2">
    <source>
        <dbReference type="EMBL" id="PGH06045.1"/>
    </source>
</evidence>
<comment type="caution">
    <text evidence="2">The sequence shown here is derived from an EMBL/GenBank/DDBJ whole genome shotgun (WGS) entry which is preliminary data.</text>
</comment>
<proteinExistence type="predicted"/>
<name>A0A2B7XAN4_9EURO</name>
<dbReference type="STRING" id="2060905.A0A2B7XAN4"/>